<keyword evidence="2" id="KW-1185">Reference proteome</keyword>
<dbReference type="SUPFAM" id="SSF74650">
    <property type="entry name" value="Galactose mutarotase-like"/>
    <property type="match status" value="1"/>
</dbReference>
<keyword evidence="1" id="KW-0413">Isomerase</keyword>
<dbReference type="Pfam" id="PF01263">
    <property type="entry name" value="Aldose_epim"/>
    <property type="match status" value="1"/>
</dbReference>
<dbReference type="AlphaFoldDB" id="A0A7W7FR22"/>
<organism evidence="1 2">
    <name type="scientific">Crossiella cryophila</name>
    <dbReference type="NCBI Taxonomy" id="43355"/>
    <lineage>
        <taxon>Bacteria</taxon>
        <taxon>Bacillati</taxon>
        <taxon>Actinomycetota</taxon>
        <taxon>Actinomycetes</taxon>
        <taxon>Pseudonocardiales</taxon>
        <taxon>Pseudonocardiaceae</taxon>
        <taxon>Crossiella</taxon>
    </lineage>
</organism>
<name>A0A7W7FR22_9PSEU</name>
<evidence type="ECO:0000313" key="2">
    <source>
        <dbReference type="Proteomes" id="UP000533598"/>
    </source>
</evidence>
<dbReference type="RefSeq" id="WP_185001493.1">
    <property type="nucleotide sequence ID" value="NZ_BAAAUI010000040.1"/>
</dbReference>
<dbReference type="EC" id="5.1.3.3" evidence="1"/>
<dbReference type="InterPro" id="IPR011013">
    <property type="entry name" value="Gal_mutarotase_sf_dom"/>
</dbReference>
<dbReference type="Proteomes" id="UP000533598">
    <property type="component" value="Unassembled WGS sequence"/>
</dbReference>
<proteinExistence type="predicted"/>
<evidence type="ECO:0000313" key="1">
    <source>
        <dbReference type="EMBL" id="MBB4675531.1"/>
    </source>
</evidence>
<dbReference type="GO" id="GO:0030246">
    <property type="term" value="F:carbohydrate binding"/>
    <property type="evidence" value="ECO:0007669"/>
    <property type="project" value="InterPro"/>
</dbReference>
<dbReference type="CDD" id="cd09022">
    <property type="entry name" value="Aldose_epim_Ec_YihR"/>
    <property type="match status" value="1"/>
</dbReference>
<reference evidence="1 2" key="1">
    <citation type="submission" date="2020-08" db="EMBL/GenBank/DDBJ databases">
        <title>Sequencing the genomes of 1000 actinobacteria strains.</title>
        <authorList>
            <person name="Klenk H.-P."/>
        </authorList>
    </citation>
    <scope>NUCLEOTIDE SEQUENCE [LARGE SCALE GENOMIC DNA]</scope>
    <source>
        <strain evidence="1 2">DSM 44230</strain>
    </source>
</reference>
<sequence length="301" mass="32131">MTVNGEQFEITDGPVRAVINEVGAAPRILEIGGLPYLETYPDEHTPPMGCGAVLVPWPNRVGGGRWTYAGETQQLALTEPARGNASHGLVRYTSWQPESRSAAEITLGADVNVQPGWPVRLRTTVTYRVHAEGLTVTHTVANRGHREIPFGVGAHPYPRAGAAATDDCTLELAATTAVELDPERKIPTSAPAPIAGTDLDFRTARPLRGVELDTAFGGCLPAEDGLVHHLLRGQDGGVELWADPVFSWVQVYTPDGFPGRGRAVAIEPMTCPPDALNNGLDLITLEPGQTWSASWGIRAVG</sequence>
<dbReference type="GO" id="GO:0005975">
    <property type="term" value="P:carbohydrate metabolic process"/>
    <property type="evidence" value="ECO:0007669"/>
    <property type="project" value="InterPro"/>
</dbReference>
<dbReference type="EMBL" id="JACHMH010000001">
    <property type="protein sequence ID" value="MBB4675531.1"/>
    <property type="molecule type" value="Genomic_DNA"/>
</dbReference>
<dbReference type="InterPro" id="IPR014718">
    <property type="entry name" value="GH-type_carb-bd"/>
</dbReference>
<dbReference type="GO" id="GO:0004034">
    <property type="term" value="F:aldose 1-epimerase activity"/>
    <property type="evidence" value="ECO:0007669"/>
    <property type="project" value="UniProtKB-EC"/>
</dbReference>
<dbReference type="InterPro" id="IPR037480">
    <property type="entry name" value="YihR-like"/>
</dbReference>
<protein>
    <submittedName>
        <fullName evidence="1">Aldose 1-epimerase</fullName>
        <ecNumber evidence="1">5.1.3.3</ecNumber>
    </submittedName>
</protein>
<accession>A0A7W7FR22</accession>
<dbReference type="Gene3D" id="2.70.98.10">
    <property type="match status" value="1"/>
</dbReference>
<dbReference type="InterPro" id="IPR008183">
    <property type="entry name" value="Aldose_1/G6P_1-epimerase"/>
</dbReference>
<comment type="caution">
    <text evidence="1">The sequence shown here is derived from an EMBL/GenBank/DDBJ whole genome shotgun (WGS) entry which is preliminary data.</text>
</comment>
<gene>
    <name evidence="1" type="ORF">HNR67_001649</name>
</gene>